<dbReference type="KEGG" id="maqu:Maq22A_c04765"/>
<proteinExistence type="predicted"/>
<evidence type="ECO:0000313" key="3">
    <source>
        <dbReference type="Proteomes" id="UP000061432"/>
    </source>
</evidence>
<dbReference type="AlphaFoldDB" id="A0A0C6FP22"/>
<sequence length="209" mass="22011">MALSIIITPEGGHFNVQQGGQVSKGLGWDELLGQIASLTHPDIKAGLFGMSKTGSAAPAADRVVPGPAETASPSGTPELDLKAAMARHHGRWRYFDGTYHIFTALPEQALDRIGELEEQLEDAKAAAGGPPARVLQGGPWVNVPIELAQARALSEGLADLLCWLRGYSAASDPLRGDGPLGVDEARSVRILLRSAIQDATGERDGEIGF</sequence>
<evidence type="ECO:0000313" key="2">
    <source>
        <dbReference type="EMBL" id="BAQ44360.1"/>
    </source>
</evidence>
<accession>A0A0C6FP22</accession>
<gene>
    <name evidence="2" type="ORF">Maq22A_c04765</name>
</gene>
<reference evidence="3" key="2">
    <citation type="submission" date="2015-01" db="EMBL/GenBank/DDBJ databases">
        <title>Complete genome sequence of Methylobacterium aquaticum strain 22A.</title>
        <authorList>
            <person name="Tani A."/>
            <person name="Ogura Y."/>
            <person name="Hayashi T."/>
        </authorList>
    </citation>
    <scope>NUCLEOTIDE SEQUENCE [LARGE SCALE GENOMIC DNA]</scope>
    <source>
        <strain evidence="3">MA-22A</strain>
    </source>
</reference>
<dbReference type="OrthoDB" id="8005843at2"/>
<dbReference type="RefSeq" id="WP_060845888.1">
    <property type="nucleotide sequence ID" value="NZ_AP014704.1"/>
</dbReference>
<dbReference type="PATRIC" id="fig|270351.10.peg.919"/>
<feature type="region of interest" description="Disordered" evidence="1">
    <location>
        <begin position="57"/>
        <end position="77"/>
    </location>
</feature>
<organism evidence="2 3">
    <name type="scientific">Methylobacterium aquaticum</name>
    <dbReference type="NCBI Taxonomy" id="270351"/>
    <lineage>
        <taxon>Bacteria</taxon>
        <taxon>Pseudomonadati</taxon>
        <taxon>Pseudomonadota</taxon>
        <taxon>Alphaproteobacteria</taxon>
        <taxon>Hyphomicrobiales</taxon>
        <taxon>Methylobacteriaceae</taxon>
        <taxon>Methylobacterium</taxon>
    </lineage>
</organism>
<evidence type="ECO:0000256" key="1">
    <source>
        <dbReference type="SAM" id="MobiDB-lite"/>
    </source>
</evidence>
<name>A0A0C6FP22_9HYPH</name>
<dbReference type="Proteomes" id="UP000061432">
    <property type="component" value="Chromosome"/>
</dbReference>
<dbReference type="STRING" id="270351.Maq22A_c04765"/>
<protein>
    <submittedName>
        <fullName evidence="2">Uncharacterized protein</fullName>
    </submittedName>
</protein>
<dbReference type="EMBL" id="AP014704">
    <property type="protein sequence ID" value="BAQ44360.1"/>
    <property type="molecule type" value="Genomic_DNA"/>
</dbReference>
<reference evidence="2 3" key="1">
    <citation type="journal article" date="2015" name="Genome Announc.">
        <title>Complete Genome Sequence of Methylobacterium aquaticum Strain 22A, Isolated from Racomitrium japonicum Moss.</title>
        <authorList>
            <person name="Tani A."/>
            <person name="Ogura Y."/>
            <person name="Hayashi T."/>
            <person name="Kimbara K."/>
        </authorList>
    </citation>
    <scope>NUCLEOTIDE SEQUENCE [LARGE SCALE GENOMIC DNA]</scope>
    <source>
        <strain evidence="2 3">MA-22A</strain>
    </source>
</reference>